<sequence length="121" mass="13781">MPISYIIDMKQQTVFTQVSGIVKGDDMIAHQNCLRGDPQFDPCMKELINCLEQENTDIDSVDKLFTVANSPWGDKAKRALVADNKLIIGLSRMFQLHMTGEHGNIEIFKTVKEAKDWLRIQ</sequence>
<reference evidence="1 2" key="1">
    <citation type="journal article" date="2017" name="Arch. Microbiol.">
        <title>Mariprofundus micogutta sp. nov., a novel iron-oxidizing zetaproteobacterium isolated from a deep-sea hydrothermal field at the Bayonnaise knoll of the Izu-Ogasawara arc, and a description of Mariprofundales ord. nov. and Zetaproteobacteria classis nov.</title>
        <authorList>
            <person name="Makita H."/>
            <person name="Tanaka E."/>
            <person name="Mitsunobu S."/>
            <person name="Miyazaki M."/>
            <person name="Nunoura T."/>
            <person name="Uematsu K."/>
            <person name="Takaki Y."/>
            <person name="Nishi S."/>
            <person name="Shimamura S."/>
            <person name="Takai K."/>
        </authorList>
    </citation>
    <scope>NUCLEOTIDE SEQUENCE [LARGE SCALE GENOMIC DNA]</scope>
    <source>
        <strain evidence="1 2">ET2</strain>
    </source>
</reference>
<dbReference type="EMBL" id="BDFD01000021">
    <property type="protein sequence ID" value="GAV21122.1"/>
    <property type="molecule type" value="Genomic_DNA"/>
</dbReference>
<dbReference type="SUPFAM" id="SSF52091">
    <property type="entry name" value="SpoIIaa-like"/>
    <property type="match status" value="1"/>
</dbReference>
<evidence type="ECO:0000313" key="1">
    <source>
        <dbReference type="EMBL" id="GAV21122.1"/>
    </source>
</evidence>
<dbReference type="Proteomes" id="UP000231632">
    <property type="component" value="Unassembled WGS sequence"/>
</dbReference>
<proteinExistence type="predicted"/>
<keyword evidence="2" id="KW-1185">Reference proteome</keyword>
<evidence type="ECO:0008006" key="3">
    <source>
        <dbReference type="Google" id="ProtNLM"/>
    </source>
</evidence>
<dbReference type="AlphaFoldDB" id="A0A1L8CQB8"/>
<dbReference type="InterPro" id="IPR036513">
    <property type="entry name" value="STAS_dom_sf"/>
</dbReference>
<comment type="caution">
    <text evidence="1">The sequence shown here is derived from an EMBL/GenBank/DDBJ whole genome shotgun (WGS) entry which is preliminary data.</text>
</comment>
<evidence type="ECO:0000313" key="2">
    <source>
        <dbReference type="Proteomes" id="UP000231632"/>
    </source>
</evidence>
<organism evidence="1 2">
    <name type="scientific">Mariprofundus micogutta</name>
    <dbReference type="NCBI Taxonomy" id="1921010"/>
    <lineage>
        <taxon>Bacteria</taxon>
        <taxon>Pseudomonadati</taxon>
        <taxon>Pseudomonadota</taxon>
        <taxon>Candidatius Mariprofundia</taxon>
        <taxon>Mariprofundales</taxon>
        <taxon>Mariprofundaceae</taxon>
        <taxon>Mariprofundus</taxon>
    </lineage>
</organism>
<gene>
    <name evidence="1" type="ORF">MMIC_P2102</name>
</gene>
<name>A0A1L8CQB8_9PROT</name>
<protein>
    <recommendedName>
        <fullName evidence="3">STAS/SEC14 domain-containing protein</fullName>
    </recommendedName>
</protein>
<accession>A0A1L8CQB8</accession>